<proteinExistence type="predicted"/>
<protein>
    <submittedName>
        <fullName evidence="1">Uncharacterized protein MANES_06G145900</fullName>
    </submittedName>
</protein>
<reference evidence="1" key="1">
    <citation type="submission" date="2018-02" db="EMBL/GenBank/DDBJ databases">
        <title>Rhizophora mucronata_Transcriptome.</title>
        <authorList>
            <person name="Meera S.P."/>
            <person name="Sreeshan A."/>
            <person name="Augustine A."/>
        </authorList>
    </citation>
    <scope>NUCLEOTIDE SEQUENCE</scope>
    <source>
        <tissue evidence="1">Leaf</tissue>
    </source>
</reference>
<evidence type="ECO:0000313" key="1">
    <source>
        <dbReference type="EMBL" id="MBX12122.1"/>
    </source>
</evidence>
<name>A0A2P2L2B8_RHIMU</name>
<organism evidence="1">
    <name type="scientific">Rhizophora mucronata</name>
    <name type="common">Asiatic mangrove</name>
    <dbReference type="NCBI Taxonomy" id="61149"/>
    <lineage>
        <taxon>Eukaryota</taxon>
        <taxon>Viridiplantae</taxon>
        <taxon>Streptophyta</taxon>
        <taxon>Embryophyta</taxon>
        <taxon>Tracheophyta</taxon>
        <taxon>Spermatophyta</taxon>
        <taxon>Magnoliopsida</taxon>
        <taxon>eudicotyledons</taxon>
        <taxon>Gunneridae</taxon>
        <taxon>Pentapetalae</taxon>
        <taxon>rosids</taxon>
        <taxon>fabids</taxon>
        <taxon>Malpighiales</taxon>
        <taxon>Rhizophoraceae</taxon>
        <taxon>Rhizophora</taxon>
    </lineage>
</organism>
<sequence>MLMTSVVFCRATCACESTSMQEIELGL</sequence>
<dbReference type="AlphaFoldDB" id="A0A2P2L2B8"/>
<dbReference type="EMBL" id="GGEC01031638">
    <property type="protein sequence ID" value="MBX12122.1"/>
    <property type="molecule type" value="Transcribed_RNA"/>
</dbReference>
<accession>A0A2P2L2B8</accession>